<dbReference type="GO" id="GO:0005524">
    <property type="term" value="F:ATP binding"/>
    <property type="evidence" value="ECO:0007669"/>
    <property type="project" value="UniProtKB-KW"/>
</dbReference>
<dbReference type="Gene3D" id="3.40.50.300">
    <property type="entry name" value="P-loop containing nucleotide triphosphate hydrolases"/>
    <property type="match status" value="1"/>
</dbReference>
<reference evidence="1 2" key="1">
    <citation type="submission" date="2023-06" db="EMBL/GenBank/DDBJ databases">
        <title>The Gram-positive Non-spore-bearing Anaerobic Bacilli of Human Feces.</title>
        <authorList>
            <person name="Eggerth A.H."/>
        </authorList>
    </citation>
    <scope>NUCLEOTIDE SEQUENCE [LARGE SCALE GENOMIC DNA]</scope>
    <source>
        <strain evidence="1 2">CBA3108</strain>
    </source>
</reference>
<dbReference type="SUPFAM" id="SSF52540">
    <property type="entry name" value="P-loop containing nucleoside triphosphate hydrolases"/>
    <property type="match status" value="1"/>
</dbReference>
<dbReference type="InterPro" id="IPR027417">
    <property type="entry name" value="P-loop_NTPase"/>
</dbReference>
<sequence>MDVPHTEQMPSTERHRTLCLLLAGLTGSGKSTFAKRVASKGGIRISVDQLVFDEFGRYGVDYPEPLYPEFERRALETARRQLLDEIGREKRVVLDHGLWTDDDRLEWVRLVSRAGGVPVLVKFEPPIDVLRQRLAARNRETHADALHVTESALQDFIARYEPVPTALNPIDGLEPFELVMQKALLRLRG</sequence>
<accession>A0ABY7R038</accession>
<gene>
    <name evidence="1" type="ORF">O6R08_04030</name>
</gene>
<dbReference type="Pfam" id="PF13671">
    <property type="entry name" value="AAA_33"/>
    <property type="match status" value="1"/>
</dbReference>
<proteinExistence type="predicted"/>
<dbReference type="RefSeq" id="WP_271418841.1">
    <property type="nucleotide sequence ID" value="NZ_CP115668.1"/>
</dbReference>
<keyword evidence="2" id="KW-1185">Reference proteome</keyword>
<evidence type="ECO:0000313" key="2">
    <source>
        <dbReference type="Proteomes" id="UP001212097"/>
    </source>
</evidence>
<protein>
    <submittedName>
        <fullName evidence="1">ATP-binding protein</fullName>
    </submittedName>
</protein>
<keyword evidence="1" id="KW-0067">ATP-binding</keyword>
<dbReference type="EMBL" id="CP115668">
    <property type="protein sequence ID" value="WCC80661.1"/>
    <property type="molecule type" value="Genomic_DNA"/>
</dbReference>
<name>A0ABY7R038_9ACTN</name>
<evidence type="ECO:0000313" key="1">
    <source>
        <dbReference type="EMBL" id="WCC80661.1"/>
    </source>
</evidence>
<keyword evidence="1" id="KW-0547">Nucleotide-binding</keyword>
<dbReference type="Proteomes" id="UP001212097">
    <property type="component" value="Chromosome"/>
</dbReference>
<organism evidence="1 2">
    <name type="scientific">Cutibacterium equinum</name>
    <dbReference type="NCBI Taxonomy" id="3016342"/>
    <lineage>
        <taxon>Bacteria</taxon>
        <taxon>Bacillati</taxon>
        <taxon>Actinomycetota</taxon>
        <taxon>Actinomycetes</taxon>
        <taxon>Propionibacteriales</taxon>
        <taxon>Propionibacteriaceae</taxon>
        <taxon>Cutibacterium</taxon>
    </lineage>
</organism>